<gene>
    <name evidence="1" type="ORF">A3J54_00585</name>
</gene>
<dbReference type="Proteomes" id="UP000176576">
    <property type="component" value="Unassembled WGS sequence"/>
</dbReference>
<organism evidence="1 2">
    <name type="scientific">Candidatus Ryanbacteria bacterium RIFCSPHIGHO2_02_FULL_45_13b</name>
    <dbReference type="NCBI Taxonomy" id="1802117"/>
    <lineage>
        <taxon>Bacteria</taxon>
        <taxon>Candidatus Ryaniibacteriota</taxon>
    </lineage>
</organism>
<protein>
    <submittedName>
        <fullName evidence="1">Uncharacterized protein</fullName>
    </submittedName>
</protein>
<sequence length="133" mass="14491">MNWPNKFSKEEKMALGGVWQKNLSDHGFLRVINGGSYDGEIAVRAELTVLMVGNALELADDGWTINGLGRELAPRARQTTDIVANSYELAVARSEDWAKGLMKDVAESDPTMQRSFSLAAAEVGFRQMKAGGS</sequence>
<evidence type="ECO:0000313" key="1">
    <source>
        <dbReference type="EMBL" id="OGZ44818.1"/>
    </source>
</evidence>
<proteinExistence type="predicted"/>
<reference evidence="1 2" key="1">
    <citation type="journal article" date="2016" name="Nat. Commun.">
        <title>Thousands of microbial genomes shed light on interconnected biogeochemical processes in an aquifer system.</title>
        <authorList>
            <person name="Anantharaman K."/>
            <person name="Brown C.T."/>
            <person name="Hug L.A."/>
            <person name="Sharon I."/>
            <person name="Castelle C.J."/>
            <person name="Probst A.J."/>
            <person name="Thomas B.C."/>
            <person name="Singh A."/>
            <person name="Wilkins M.J."/>
            <person name="Karaoz U."/>
            <person name="Brodie E.L."/>
            <person name="Williams K.H."/>
            <person name="Hubbard S.S."/>
            <person name="Banfield J.F."/>
        </authorList>
    </citation>
    <scope>NUCLEOTIDE SEQUENCE [LARGE SCALE GENOMIC DNA]</scope>
</reference>
<dbReference type="EMBL" id="MHNN01000027">
    <property type="protein sequence ID" value="OGZ44818.1"/>
    <property type="molecule type" value="Genomic_DNA"/>
</dbReference>
<accession>A0A1G2G4N0</accession>
<dbReference type="STRING" id="1802117.A3J54_00585"/>
<name>A0A1G2G4N0_9BACT</name>
<comment type="caution">
    <text evidence="1">The sequence shown here is derived from an EMBL/GenBank/DDBJ whole genome shotgun (WGS) entry which is preliminary data.</text>
</comment>
<evidence type="ECO:0000313" key="2">
    <source>
        <dbReference type="Proteomes" id="UP000176576"/>
    </source>
</evidence>
<dbReference type="AlphaFoldDB" id="A0A1G2G4N0"/>